<proteinExistence type="predicted"/>
<dbReference type="RefSeq" id="WP_110308879.1">
    <property type="nucleotide sequence ID" value="NZ_QICL01000001.1"/>
</dbReference>
<evidence type="ECO:0000313" key="3">
    <source>
        <dbReference type="Proteomes" id="UP000247973"/>
    </source>
</evidence>
<feature type="signal peptide" evidence="1">
    <location>
        <begin position="1"/>
        <end position="19"/>
    </location>
</feature>
<dbReference type="Proteomes" id="UP000247973">
    <property type="component" value="Unassembled WGS sequence"/>
</dbReference>
<feature type="chain" id="PRO_5015898193" evidence="1">
    <location>
        <begin position="20"/>
        <end position="250"/>
    </location>
</feature>
<protein>
    <submittedName>
        <fullName evidence="2">Uncharacterized protein</fullName>
    </submittedName>
</protein>
<sequence>MKRYLFLMAFACLSYQLLAQIGINTESPQQLLHVDAKGNTSANSNVSDDVVIDKSGKVGVGVLSPTAKLHIETTVSLPAIHLADGSEGDGKILGSKDANGNMTWLTPPTSWTKVVNFTGGLRNYLNGYSALLLSVQLPESGNYIVMLRWWGTANTSFGLISAYLNIKEGVNNVANDAADVNKDNIEYYIKYPQSGAPFSFTSYLRGSFTANKWLKLYISPSTPMPAGQYSWTIGNTTSKELNPTVIILKI</sequence>
<gene>
    <name evidence="2" type="ORF">CLV62_101162</name>
</gene>
<comment type="caution">
    <text evidence="2">The sequence shown here is derived from an EMBL/GenBank/DDBJ whole genome shotgun (WGS) entry which is preliminary data.</text>
</comment>
<keyword evidence="1" id="KW-0732">Signal</keyword>
<name>A0A2V3PVG7_9BACT</name>
<dbReference type="AlphaFoldDB" id="A0A2V3PVG7"/>
<dbReference type="EMBL" id="QICL01000001">
    <property type="protein sequence ID" value="PXV68896.1"/>
    <property type="molecule type" value="Genomic_DNA"/>
</dbReference>
<evidence type="ECO:0000256" key="1">
    <source>
        <dbReference type="SAM" id="SignalP"/>
    </source>
</evidence>
<organism evidence="2 3">
    <name type="scientific">Dysgonomonas alginatilytica</name>
    <dbReference type="NCBI Taxonomy" id="1605892"/>
    <lineage>
        <taxon>Bacteria</taxon>
        <taxon>Pseudomonadati</taxon>
        <taxon>Bacteroidota</taxon>
        <taxon>Bacteroidia</taxon>
        <taxon>Bacteroidales</taxon>
        <taxon>Dysgonomonadaceae</taxon>
        <taxon>Dysgonomonas</taxon>
    </lineage>
</organism>
<accession>A0A2V3PVG7</accession>
<keyword evidence="3" id="KW-1185">Reference proteome</keyword>
<dbReference type="OrthoDB" id="1247601at2"/>
<evidence type="ECO:0000313" key="2">
    <source>
        <dbReference type="EMBL" id="PXV68896.1"/>
    </source>
</evidence>
<reference evidence="2 3" key="1">
    <citation type="submission" date="2018-03" db="EMBL/GenBank/DDBJ databases">
        <title>Genomic Encyclopedia of Archaeal and Bacterial Type Strains, Phase II (KMG-II): from individual species to whole genera.</title>
        <authorList>
            <person name="Goeker M."/>
        </authorList>
    </citation>
    <scope>NUCLEOTIDE SEQUENCE [LARGE SCALE GENOMIC DNA]</scope>
    <source>
        <strain evidence="2 3">DSM 100214</strain>
    </source>
</reference>